<feature type="transmembrane region" description="Helical" evidence="12">
    <location>
        <begin position="851"/>
        <end position="871"/>
    </location>
</feature>
<keyword evidence="9" id="KW-1278">Translocase</keyword>
<dbReference type="InterPro" id="IPR059000">
    <property type="entry name" value="ATPase_P-type_domA"/>
</dbReference>
<dbReference type="InterPro" id="IPR008250">
    <property type="entry name" value="ATPase_P-typ_transduc_dom_A_sf"/>
</dbReference>
<dbReference type="SFLD" id="SFLDG00002">
    <property type="entry name" value="C1.7:_P-type_atpase_like"/>
    <property type="match status" value="1"/>
</dbReference>
<keyword evidence="11 12" id="KW-0472">Membrane</keyword>
<dbReference type="SMART" id="SM00831">
    <property type="entry name" value="Cation_ATPase_N"/>
    <property type="match status" value="1"/>
</dbReference>
<keyword evidence="7" id="KW-0067">ATP-binding</keyword>
<feature type="transmembrane region" description="Helical" evidence="12">
    <location>
        <begin position="818"/>
        <end position="839"/>
    </location>
</feature>
<dbReference type="InterPro" id="IPR023299">
    <property type="entry name" value="ATPase_P-typ_cyto_dom_N"/>
</dbReference>
<dbReference type="InterPro" id="IPR023298">
    <property type="entry name" value="ATPase_P-typ_TM_dom_sf"/>
</dbReference>
<comment type="caution">
    <text evidence="14">The sequence shown here is derived from an EMBL/GenBank/DDBJ whole genome shotgun (WGS) entry which is preliminary data.</text>
</comment>
<keyword evidence="15" id="KW-1185">Reference proteome</keyword>
<dbReference type="GO" id="GO:0005391">
    <property type="term" value="F:P-type sodium:potassium-exchanging transporter activity"/>
    <property type="evidence" value="ECO:0007669"/>
    <property type="project" value="TreeGrafter"/>
</dbReference>
<evidence type="ECO:0000256" key="2">
    <source>
        <dbReference type="ARBA" id="ARBA00005675"/>
    </source>
</evidence>
<feature type="transmembrane region" description="Helical" evidence="12">
    <location>
        <begin position="276"/>
        <end position="302"/>
    </location>
</feature>
<evidence type="ECO:0000256" key="6">
    <source>
        <dbReference type="ARBA" id="ARBA00022741"/>
    </source>
</evidence>
<dbReference type="FunFam" id="2.70.150.10:FF:000160">
    <property type="entry name" value="Sarcoplasmic/endoplasmic reticulum calcium ATPase 1"/>
    <property type="match status" value="1"/>
</dbReference>
<evidence type="ECO:0000256" key="8">
    <source>
        <dbReference type="ARBA" id="ARBA00022842"/>
    </source>
</evidence>
<dbReference type="InterPro" id="IPR004014">
    <property type="entry name" value="ATPase_P-typ_cation-transptr_N"/>
</dbReference>
<evidence type="ECO:0000256" key="1">
    <source>
        <dbReference type="ARBA" id="ARBA00004651"/>
    </source>
</evidence>
<keyword evidence="4" id="KW-0597">Phosphoprotein</keyword>
<evidence type="ECO:0000256" key="9">
    <source>
        <dbReference type="ARBA" id="ARBA00022967"/>
    </source>
</evidence>
<dbReference type="GO" id="GO:1902600">
    <property type="term" value="P:proton transmembrane transport"/>
    <property type="evidence" value="ECO:0007669"/>
    <property type="project" value="TreeGrafter"/>
</dbReference>
<dbReference type="GO" id="GO:0006883">
    <property type="term" value="P:intracellular sodium ion homeostasis"/>
    <property type="evidence" value="ECO:0007669"/>
    <property type="project" value="TreeGrafter"/>
</dbReference>
<keyword evidence="3" id="KW-1003">Cell membrane</keyword>
<dbReference type="InterPro" id="IPR006068">
    <property type="entry name" value="ATPase_P-typ_cation-transptr_C"/>
</dbReference>
<dbReference type="Gene3D" id="1.20.1110.10">
    <property type="entry name" value="Calcium-transporting ATPase, transmembrane domain"/>
    <property type="match status" value="1"/>
</dbReference>
<protein>
    <submittedName>
        <fullName evidence="14">HAD-IC family P-type ATPase</fullName>
    </submittedName>
</protein>
<feature type="transmembrane region" description="Helical" evidence="12">
    <location>
        <begin position="753"/>
        <end position="776"/>
    </location>
</feature>
<dbReference type="Pfam" id="PF00689">
    <property type="entry name" value="Cation_ATPase_C"/>
    <property type="match status" value="1"/>
</dbReference>
<dbReference type="RefSeq" id="WP_197164755.1">
    <property type="nucleotide sequence ID" value="NZ_JADZGI010000001.1"/>
</dbReference>
<evidence type="ECO:0000256" key="7">
    <source>
        <dbReference type="ARBA" id="ARBA00022840"/>
    </source>
</evidence>
<dbReference type="NCBIfam" id="TIGR01494">
    <property type="entry name" value="ATPase_P-type"/>
    <property type="match status" value="2"/>
</dbReference>
<dbReference type="GO" id="GO:0030007">
    <property type="term" value="P:intracellular potassium ion homeostasis"/>
    <property type="evidence" value="ECO:0007669"/>
    <property type="project" value="TreeGrafter"/>
</dbReference>
<evidence type="ECO:0000313" key="14">
    <source>
        <dbReference type="EMBL" id="MBH0113427.1"/>
    </source>
</evidence>
<dbReference type="Proteomes" id="UP000617634">
    <property type="component" value="Unassembled WGS sequence"/>
</dbReference>
<dbReference type="Gene3D" id="2.70.150.10">
    <property type="entry name" value="Calcium-transporting ATPase, cytoplasmic transduction domain A"/>
    <property type="match status" value="1"/>
</dbReference>
<dbReference type="SFLD" id="SFLDF00027">
    <property type="entry name" value="p-type_atpase"/>
    <property type="match status" value="1"/>
</dbReference>
<dbReference type="SUPFAM" id="SSF81665">
    <property type="entry name" value="Calcium ATPase, transmembrane domain M"/>
    <property type="match status" value="1"/>
</dbReference>
<feature type="transmembrane region" description="Helical" evidence="12">
    <location>
        <begin position="680"/>
        <end position="701"/>
    </location>
</feature>
<evidence type="ECO:0000256" key="3">
    <source>
        <dbReference type="ARBA" id="ARBA00022475"/>
    </source>
</evidence>
<evidence type="ECO:0000256" key="4">
    <source>
        <dbReference type="ARBA" id="ARBA00022553"/>
    </source>
</evidence>
<dbReference type="GO" id="GO:0005524">
    <property type="term" value="F:ATP binding"/>
    <property type="evidence" value="ECO:0007669"/>
    <property type="project" value="UniProtKB-KW"/>
</dbReference>
<keyword evidence="5 12" id="KW-0812">Transmembrane</keyword>
<dbReference type="SFLD" id="SFLDS00003">
    <property type="entry name" value="Haloacid_Dehalogenase"/>
    <property type="match status" value="1"/>
</dbReference>
<dbReference type="Pfam" id="PF00122">
    <property type="entry name" value="E1-E2_ATPase"/>
    <property type="match status" value="1"/>
</dbReference>
<dbReference type="InterPro" id="IPR023214">
    <property type="entry name" value="HAD_sf"/>
</dbReference>
<feature type="domain" description="Cation-transporting P-type ATPase N-terminal" evidence="13">
    <location>
        <begin position="9"/>
        <end position="82"/>
    </location>
</feature>
<dbReference type="EMBL" id="JADZGI010000001">
    <property type="protein sequence ID" value="MBH0113427.1"/>
    <property type="molecule type" value="Genomic_DNA"/>
</dbReference>
<evidence type="ECO:0000256" key="5">
    <source>
        <dbReference type="ARBA" id="ARBA00022692"/>
    </source>
</evidence>
<keyword evidence="8" id="KW-0460">Magnesium</keyword>
<dbReference type="InterPro" id="IPR018303">
    <property type="entry name" value="ATPase_P-typ_P_site"/>
</dbReference>
<dbReference type="GO" id="GO:0036376">
    <property type="term" value="P:sodium ion export across plasma membrane"/>
    <property type="evidence" value="ECO:0007669"/>
    <property type="project" value="TreeGrafter"/>
</dbReference>
<dbReference type="PANTHER" id="PTHR43294:SF21">
    <property type="entry name" value="CATION TRANSPORTING ATPASE"/>
    <property type="match status" value="1"/>
</dbReference>
<dbReference type="SUPFAM" id="SSF81660">
    <property type="entry name" value="Metal cation-transporting ATPase, ATP-binding domain N"/>
    <property type="match status" value="1"/>
</dbReference>
<gene>
    <name evidence="14" type="ORF">I5E68_10750</name>
</gene>
<dbReference type="SUPFAM" id="SSF56784">
    <property type="entry name" value="HAD-like"/>
    <property type="match status" value="1"/>
</dbReference>
<feature type="transmembrane region" description="Helical" evidence="12">
    <location>
        <begin position="250"/>
        <end position="270"/>
    </location>
</feature>
<feature type="transmembrane region" description="Helical" evidence="12">
    <location>
        <begin position="66"/>
        <end position="99"/>
    </location>
</feature>
<dbReference type="InterPro" id="IPR036412">
    <property type="entry name" value="HAD-like_sf"/>
</dbReference>
<dbReference type="GO" id="GO:0005886">
    <property type="term" value="C:plasma membrane"/>
    <property type="evidence" value="ECO:0007669"/>
    <property type="project" value="UniProtKB-SubCell"/>
</dbReference>
<dbReference type="SUPFAM" id="SSF81653">
    <property type="entry name" value="Calcium ATPase, transduction domain A"/>
    <property type="match status" value="1"/>
</dbReference>
<dbReference type="Gene3D" id="3.40.1110.10">
    <property type="entry name" value="Calcium-transporting ATPase, cytoplasmic domain N"/>
    <property type="match status" value="1"/>
</dbReference>
<evidence type="ECO:0000313" key="15">
    <source>
        <dbReference type="Proteomes" id="UP000617634"/>
    </source>
</evidence>
<name>A0A931HCB1_9SPHN</name>
<comment type="similarity">
    <text evidence="2">Belongs to the cation transport ATPase (P-type) (TC 3.A.3) family. Type IIA subfamily.</text>
</comment>
<dbReference type="Pfam" id="PF00690">
    <property type="entry name" value="Cation_ATPase_N"/>
    <property type="match status" value="1"/>
</dbReference>
<sequence>MQQIGETRSWHGIEAARAEELLATGPEGLSEAEAASRLAKLGPNQLPGEKPPHPIWRFVAQFNNALIYFLLASAAAAFALGHGIDAAVILAVVLVNAVVGVVQEGRAEKALAGIETLLGEHALVVRDGQRQTIDARDLVPGDLILLEAGDRVAADIRIARARSLAIEEAALTGEAVAADKHAQAVAADAGIGDRSSMAFSGTLVVRGQASGYVVATGARTEIGQIGALVRAVPRMVTPLLRQIDSFGTKLTLLILAGSIALFVLATRFRGYDWVDALIAVVALAVGAIPEGLPAVITITLAIGVQRMARRRAVIRKLPAVETLGATSVICTDKTGTLTRNEMLVTRLVIPEGEATVGGSGYAPQGEIATGALPREAFADLVTCGALCNDAQLREDAGSWSLVGDPMEGALLALAAKYGIVHHKLHKHWQRVDEIPFDAAYRLMATLYRGPDGEWTVFIKGAPEAVLATCCEGTDAAHWHAATQRAAHEGERVLGFAMHHLHERPTRFDFAHLEGARMLGIMGFIDPKREEARVAIAQCRSAGIAVKMITGDHVETALAIARQLDLADEPRALTGAQIETMSDEELAQAVLETSVFARASPEHKLRIVRAEQSHGAIVAMTGDGVNDAPSLRQADVGTAMALSGTQAAREASEMVLLDDNFASIVAAVREGRTVYDNIRKVIAWTLPTNGGEIIAVVLAIALDFALPMTATQILWINLVTSVTLGLVLAFEPPEPGIMERPPRGKDAPLLSGFIAWRVGVVSLVFAAALLGVYFAALALGHPLAEARTMVVNMLVIAEIFYLFNVRYMHGRSLTWRGLLGTRAVVIAIALVSAAQLAFTYVPVMQAIFETRALSLLDGSILILTGIAIFVFLELEKMLVRRLGWFAELA</sequence>
<evidence type="ECO:0000256" key="12">
    <source>
        <dbReference type="SAM" id="Phobius"/>
    </source>
</evidence>
<dbReference type="GO" id="GO:1990573">
    <property type="term" value="P:potassium ion import across plasma membrane"/>
    <property type="evidence" value="ECO:0007669"/>
    <property type="project" value="TreeGrafter"/>
</dbReference>
<dbReference type="Gene3D" id="3.40.50.1000">
    <property type="entry name" value="HAD superfamily/HAD-like"/>
    <property type="match status" value="1"/>
</dbReference>
<reference evidence="14" key="1">
    <citation type="submission" date="2020-11" db="EMBL/GenBank/DDBJ databases">
        <title>Novosphingobium aureum sp. nov., a marine bacterium isolated from sediment of a salt flat.</title>
        <authorList>
            <person name="Yoo Y."/>
            <person name="Kim J.-J."/>
        </authorList>
    </citation>
    <scope>NUCLEOTIDE SEQUENCE</scope>
    <source>
        <strain evidence="14">YJ-S2-02</strain>
    </source>
</reference>
<evidence type="ECO:0000256" key="11">
    <source>
        <dbReference type="ARBA" id="ARBA00023136"/>
    </source>
</evidence>
<evidence type="ECO:0000256" key="10">
    <source>
        <dbReference type="ARBA" id="ARBA00022989"/>
    </source>
</evidence>
<dbReference type="PRINTS" id="PR00120">
    <property type="entry name" value="HATPASE"/>
</dbReference>
<dbReference type="InterPro" id="IPR001757">
    <property type="entry name" value="P_typ_ATPase"/>
</dbReference>
<accession>A0A931HCB1</accession>
<feature type="transmembrane region" description="Helical" evidence="12">
    <location>
        <begin position="788"/>
        <end position="806"/>
    </location>
</feature>
<dbReference type="InterPro" id="IPR044492">
    <property type="entry name" value="P_typ_ATPase_HD_dom"/>
</dbReference>
<proteinExistence type="inferred from homology"/>
<feature type="transmembrane region" description="Helical" evidence="12">
    <location>
        <begin position="713"/>
        <end position="732"/>
    </location>
</feature>
<keyword evidence="6" id="KW-0547">Nucleotide-binding</keyword>
<dbReference type="AlphaFoldDB" id="A0A931HCB1"/>
<organism evidence="14 15">
    <name type="scientific">Novosphingobium aureum</name>
    <dbReference type="NCBI Taxonomy" id="2792964"/>
    <lineage>
        <taxon>Bacteria</taxon>
        <taxon>Pseudomonadati</taxon>
        <taxon>Pseudomonadota</taxon>
        <taxon>Alphaproteobacteria</taxon>
        <taxon>Sphingomonadales</taxon>
        <taxon>Sphingomonadaceae</taxon>
        <taxon>Novosphingobium</taxon>
    </lineage>
</organism>
<dbReference type="PRINTS" id="PR00119">
    <property type="entry name" value="CATATPASE"/>
</dbReference>
<dbReference type="PROSITE" id="PS00154">
    <property type="entry name" value="ATPASE_E1_E2"/>
    <property type="match status" value="1"/>
</dbReference>
<dbReference type="Pfam" id="PF13246">
    <property type="entry name" value="Cation_ATPase"/>
    <property type="match status" value="1"/>
</dbReference>
<dbReference type="PANTHER" id="PTHR43294">
    <property type="entry name" value="SODIUM/POTASSIUM-TRANSPORTING ATPASE SUBUNIT ALPHA"/>
    <property type="match status" value="1"/>
</dbReference>
<evidence type="ECO:0000259" key="13">
    <source>
        <dbReference type="SMART" id="SM00831"/>
    </source>
</evidence>
<dbReference type="GO" id="GO:0016887">
    <property type="term" value="F:ATP hydrolysis activity"/>
    <property type="evidence" value="ECO:0007669"/>
    <property type="project" value="InterPro"/>
</dbReference>
<keyword evidence="10 12" id="KW-1133">Transmembrane helix</keyword>
<comment type="subcellular location">
    <subcellularLocation>
        <location evidence="1">Cell membrane</location>
        <topology evidence="1">Multi-pass membrane protein</topology>
    </subcellularLocation>
</comment>
<dbReference type="InterPro" id="IPR050510">
    <property type="entry name" value="Cation_transp_ATPase_P-type"/>
</dbReference>